<dbReference type="eggNOG" id="KOG3138">
    <property type="taxonomic scope" value="Eukaryota"/>
</dbReference>
<reference evidence="4 5" key="1">
    <citation type="journal article" date="2011" name="Proc. Natl. Acad. Sci. U.S.A.">
        <title>Evolutionary erosion of yeast sex chromosomes by mating-type switching accidents.</title>
        <authorList>
            <person name="Gordon J.L."/>
            <person name="Armisen D."/>
            <person name="Proux-Wera E."/>
            <person name="Oheigeartaigh S.S."/>
            <person name="Byrne K.P."/>
            <person name="Wolfe K.H."/>
        </authorList>
    </citation>
    <scope>NUCLEOTIDE SEQUENCE [LARGE SCALE GENOMIC DNA]</scope>
    <source>
        <strain evidence="5">ATCC 34711 / CBS 6284 / DSM 70876 / NBRC 10599 / NRRL Y-10934 / UCD 77-7</strain>
    </source>
</reference>
<dbReference type="KEGG" id="tbl:TBLA_0B03740"/>
<dbReference type="SUPFAM" id="SSF55729">
    <property type="entry name" value="Acyl-CoA N-acyltransferases (Nat)"/>
    <property type="match status" value="1"/>
</dbReference>
<dbReference type="Gene3D" id="3.40.630.30">
    <property type="match status" value="1"/>
</dbReference>
<dbReference type="HOGENOM" id="CLU_013985_5_3_1"/>
<evidence type="ECO:0000313" key="5">
    <source>
        <dbReference type="Proteomes" id="UP000002866"/>
    </source>
</evidence>
<dbReference type="OrthoDB" id="47374at2759"/>
<sequence>MTNKLITLDTVYNSNIGSMEKIINCTLPVRYPHKFFQEVTSGSKDGNVYFSKLAYFNDVAVGTVKAKLIHNQKGGVLPQGVYIEVIAVLENYRQKGIGRELLAYIERECKSHFQHEILVHISVDNNNALQWYEKNGFQNDGIILKNYYQYSNAQISSDAYILKKYIP</sequence>
<dbReference type="InterPro" id="IPR051556">
    <property type="entry name" value="N-term/lysine_N-AcTrnsfr"/>
</dbReference>
<dbReference type="CDD" id="cd04301">
    <property type="entry name" value="NAT_SF"/>
    <property type="match status" value="1"/>
</dbReference>
<evidence type="ECO:0000256" key="1">
    <source>
        <dbReference type="ARBA" id="ARBA00022679"/>
    </source>
</evidence>
<dbReference type="EMBL" id="HE806317">
    <property type="protein sequence ID" value="CCH59213.1"/>
    <property type="molecule type" value="Genomic_DNA"/>
</dbReference>
<dbReference type="InterPro" id="IPR016181">
    <property type="entry name" value="Acyl_CoA_acyltransferase"/>
</dbReference>
<dbReference type="OMA" id="EYAGAIC"/>
<protein>
    <recommendedName>
        <fullName evidence="3">N-acetyltransferase domain-containing protein</fullName>
    </recommendedName>
</protein>
<keyword evidence="2" id="KW-0012">Acyltransferase</keyword>
<dbReference type="AlphaFoldDB" id="I2GYL1"/>
<organism evidence="4 5">
    <name type="scientific">Henningerozyma blattae (strain ATCC 34711 / CBS 6284 / DSM 70876 / NBRC 10599 / NRRL Y-10934 / UCD 77-7)</name>
    <name type="common">Yeast</name>
    <name type="synonym">Tetrapisispora blattae</name>
    <dbReference type="NCBI Taxonomy" id="1071380"/>
    <lineage>
        <taxon>Eukaryota</taxon>
        <taxon>Fungi</taxon>
        <taxon>Dikarya</taxon>
        <taxon>Ascomycota</taxon>
        <taxon>Saccharomycotina</taxon>
        <taxon>Saccharomycetes</taxon>
        <taxon>Saccharomycetales</taxon>
        <taxon>Saccharomycetaceae</taxon>
        <taxon>Henningerozyma</taxon>
    </lineage>
</organism>
<dbReference type="STRING" id="1071380.I2GYL1"/>
<dbReference type="PROSITE" id="PS51186">
    <property type="entry name" value="GNAT"/>
    <property type="match status" value="1"/>
</dbReference>
<keyword evidence="5" id="KW-1185">Reference proteome</keyword>
<gene>
    <name evidence="4" type="primary">TBLA0B03740</name>
    <name evidence="4" type="ORF">TBLA_0B03740</name>
</gene>
<name>I2GYL1_HENB6</name>
<dbReference type="GO" id="GO:0007064">
    <property type="term" value="P:mitotic sister chromatid cohesion"/>
    <property type="evidence" value="ECO:0007669"/>
    <property type="project" value="TreeGrafter"/>
</dbReference>
<accession>I2GYL1</accession>
<dbReference type="FunCoup" id="I2GYL1">
    <property type="interactions" value="68"/>
</dbReference>
<feature type="domain" description="N-acetyltransferase" evidence="3">
    <location>
        <begin position="6"/>
        <end position="167"/>
    </location>
</feature>
<dbReference type="InterPro" id="IPR000182">
    <property type="entry name" value="GNAT_dom"/>
</dbReference>
<dbReference type="GO" id="GO:0031415">
    <property type="term" value="C:NatA complex"/>
    <property type="evidence" value="ECO:0007669"/>
    <property type="project" value="TreeGrafter"/>
</dbReference>
<proteinExistence type="predicted"/>
<evidence type="ECO:0000256" key="2">
    <source>
        <dbReference type="ARBA" id="ARBA00023315"/>
    </source>
</evidence>
<dbReference type="PANTHER" id="PTHR42919">
    <property type="entry name" value="N-ALPHA-ACETYLTRANSFERASE"/>
    <property type="match status" value="1"/>
</dbReference>
<dbReference type="PANTHER" id="PTHR42919:SF8">
    <property type="entry name" value="N-ALPHA-ACETYLTRANSFERASE 50"/>
    <property type="match status" value="1"/>
</dbReference>
<evidence type="ECO:0000313" key="4">
    <source>
        <dbReference type="EMBL" id="CCH59213.1"/>
    </source>
</evidence>
<dbReference type="Pfam" id="PF00583">
    <property type="entry name" value="Acetyltransf_1"/>
    <property type="match status" value="1"/>
</dbReference>
<dbReference type="Proteomes" id="UP000002866">
    <property type="component" value="Chromosome 2"/>
</dbReference>
<dbReference type="InParanoid" id="I2GYL1"/>
<dbReference type="GO" id="GO:0016747">
    <property type="term" value="F:acyltransferase activity, transferring groups other than amino-acyl groups"/>
    <property type="evidence" value="ECO:0007669"/>
    <property type="project" value="InterPro"/>
</dbReference>
<dbReference type="RefSeq" id="XP_004178732.1">
    <property type="nucleotide sequence ID" value="XM_004178684.1"/>
</dbReference>
<dbReference type="GeneID" id="14494443"/>
<keyword evidence="1" id="KW-0808">Transferase</keyword>
<evidence type="ECO:0000259" key="3">
    <source>
        <dbReference type="PROSITE" id="PS51186"/>
    </source>
</evidence>